<dbReference type="PANTHER" id="PTHR33529">
    <property type="entry name" value="SLR0882 PROTEIN-RELATED"/>
    <property type="match status" value="1"/>
</dbReference>
<dbReference type="NCBIfam" id="TIGR04408">
    <property type="entry name" value="LptG_lptG"/>
    <property type="match status" value="1"/>
</dbReference>
<comment type="caution">
    <text evidence="7">The sequence shown here is derived from an EMBL/GenBank/DDBJ whole genome shotgun (WGS) entry which is preliminary data.</text>
</comment>
<feature type="transmembrane region" description="Helical" evidence="6">
    <location>
        <begin position="7"/>
        <end position="30"/>
    </location>
</feature>
<evidence type="ECO:0000256" key="1">
    <source>
        <dbReference type="ARBA" id="ARBA00004651"/>
    </source>
</evidence>
<proteinExistence type="predicted"/>
<sequence length="367" mass="41096">MSIVSRLVVAYFFRILGLCCGAFIGIYLLVDFFEKVDRFIDYGAGLNEYLTYLGHSIPFIFVQILPLAILTSMVLTLGGLSRTNEMTAMRACGISLARITRPLLVIIVLLSGLQLLAHEYLVPWNVRTLNELVEVKLRGREQIRLAHSKVWYRSGSQIINIDLVQTREQRLRGVTIFEIEQGARIVRRIDAHEAELRDQQWLAPTLVERSFDRQSGTLQQTRQLENQALAIDRQLDDFAREEDLNAELGARQLAQLARRLEQEGYDATRQRVDLQARIAAPFTGLVMGLLGIPFALQRGRQSNLALGVGLSLAIGAAYFIIQSAVISFGYAGALPPLIAAWTANLIFTLLAIWLFLGVKQKKKTAAS</sequence>
<feature type="transmembrane region" description="Helical" evidence="6">
    <location>
        <begin position="278"/>
        <end position="296"/>
    </location>
</feature>
<dbReference type="AlphaFoldDB" id="A0A831LR46"/>
<dbReference type="GO" id="GO:0043190">
    <property type="term" value="C:ATP-binding cassette (ABC) transporter complex"/>
    <property type="evidence" value="ECO:0007669"/>
    <property type="project" value="InterPro"/>
</dbReference>
<gene>
    <name evidence="7" type="primary">lptG</name>
    <name evidence="7" type="ORF">ENN94_01315</name>
</gene>
<feature type="transmembrane region" description="Helical" evidence="6">
    <location>
        <begin position="99"/>
        <end position="117"/>
    </location>
</feature>
<dbReference type="InterPro" id="IPR030923">
    <property type="entry name" value="LptG"/>
</dbReference>
<keyword evidence="4 6" id="KW-1133">Transmembrane helix</keyword>
<organism evidence="7">
    <name type="scientific">Geoalkalibacter subterraneus</name>
    <dbReference type="NCBI Taxonomy" id="483547"/>
    <lineage>
        <taxon>Bacteria</taxon>
        <taxon>Pseudomonadati</taxon>
        <taxon>Thermodesulfobacteriota</taxon>
        <taxon>Desulfuromonadia</taxon>
        <taxon>Desulfuromonadales</taxon>
        <taxon>Geoalkalibacteraceae</taxon>
        <taxon>Geoalkalibacter</taxon>
    </lineage>
</organism>
<evidence type="ECO:0000256" key="2">
    <source>
        <dbReference type="ARBA" id="ARBA00022475"/>
    </source>
</evidence>
<feature type="transmembrane region" description="Helical" evidence="6">
    <location>
        <begin position="337"/>
        <end position="358"/>
    </location>
</feature>
<evidence type="ECO:0000256" key="5">
    <source>
        <dbReference type="ARBA" id="ARBA00023136"/>
    </source>
</evidence>
<dbReference type="EMBL" id="DSDO01000090">
    <property type="protein sequence ID" value="HDR46320.1"/>
    <property type="molecule type" value="Genomic_DNA"/>
</dbReference>
<keyword evidence="3 6" id="KW-0812">Transmembrane</keyword>
<dbReference type="Pfam" id="PF03739">
    <property type="entry name" value="LptF_LptG"/>
    <property type="match status" value="1"/>
</dbReference>
<dbReference type="PANTHER" id="PTHR33529:SF6">
    <property type="entry name" value="YJGP_YJGQ FAMILY PERMEASE"/>
    <property type="match status" value="1"/>
</dbReference>
<keyword evidence="2" id="KW-1003">Cell membrane</keyword>
<dbReference type="GO" id="GO:0055085">
    <property type="term" value="P:transmembrane transport"/>
    <property type="evidence" value="ECO:0007669"/>
    <property type="project" value="InterPro"/>
</dbReference>
<accession>A0A831LR46</accession>
<protein>
    <submittedName>
        <fullName evidence="7">LPS export ABC transporter permease LptG</fullName>
    </submittedName>
</protein>
<evidence type="ECO:0000256" key="4">
    <source>
        <dbReference type="ARBA" id="ARBA00022989"/>
    </source>
</evidence>
<feature type="transmembrane region" description="Helical" evidence="6">
    <location>
        <begin position="50"/>
        <end position="78"/>
    </location>
</feature>
<dbReference type="Proteomes" id="UP000886162">
    <property type="component" value="Unassembled WGS sequence"/>
</dbReference>
<evidence type="ECO:0000256" key="6">
    <source>
        <dbReference type="SAM" id="Phobius"/>
    </source>
</evidence>
<evidence type="ECO:0000313" key="7">
    <source>
        <dbReference type="EMBL" id="HDR46320.1"/>
    </source>
</evidence>
<evidence type="ECO:0000256" key="3">
    <source>
        <dbReference type="ARBA" id="ARBA00022692"/>
    </source>
</evidence>
<feature type="transmembrane region" description="Helical" evidence="6">
    <location>
        <begin position="308"/>
        <end position="331"/>
    </location>
</feature>
<dbReference type="InterPro" id="IPR005495">
    <property type="entry name" value="LptG/LptF_permease"/>
</dbReference>
<reference evidence="7" key="1">
    <citation type="journal article" date="2020" name="mSystems">
        <title>Genome- and Community-Level Interaction Insights into Carbon Utilization and Element Cycling Functions of Hydrothermarchaeota in Hydrothermal Sediment.</title>
        <authorList>
            <person name="Zhou Z."/>
            <person name="Liu Y."/>
            <person name="Xu W."/>
            <person name="Pan J."/>
            <person name="Luo Z.H."/>
            <person name="Li M."/>
        </authorList>
    </citation>
    <scope>NUCLEOTIDE SEQUENCE [LARGE SCALE GENOMIC DNA]</scope>
    <source>
        <strain evidence="7">SpSt-1220</strain>
    </source>
</reference>
<keyword evidence="5 6" id="KW-0472">Membrane</keyword>
<name>A0A831LR46_9BACT</name>
<dbReference type="GO" id="GO:0015920">
    <property type="term" value="P:lipopolysaccharide transport"/>
    <property type="evidence" value="ECO:0007669"/>
    <property type="project" value="TreeGrafter"/>
</dbReference>
<comment type="subcellular location">
    <subcellularLocation>
        <location evidence="1">Cell membrane</location>
        <topology evidence="1">Multi-pass membrane protein</topology>
    </subcellularLocation>
</comment>